<accession>A0ABW2G255</accession>
<keyword evidence="5" id="KW-1185">Reference proteome</keyword>
<feature type="transmembrane region" description="Helical" evidence="2">
    <location>
        <begin position="151"/>
        <end position="171"/>
    </location>
</feature>
<keyword evidence="2" id="KW-1133">Transmembrane helix</keyword>
<evidence type="ECO:0000256" key="1">
    <source>
        <dbReference type="SAM" id="MobiDB-lite"/>
    </source>
</evidence>
<dbReference type="PANTHER" id="PTHR42736:SF1">
    <property type="entry name" value="PROTEIN-GLUTAMINE GAMMA-GLUTAMYLTRANSFERASE"/>
    <property type="match status" value="1"/>
</dbReference>
<evidence type="ECO:0000313" key="4">
    <source>
        <dbReference type="EMBL" id="MFC7182384.1"/>
    </source>
</evidence>
<dbReference type="InterPro" id="IPR038765">
    <property type="entry name" value="Papain-like_cys_pep_sf"/>
</dbReference>
<dbReference type="SMART" id="SM00460">
    <property type="entry name" value="TGc"/>
    <property type="match status" value="1"/>
</dbReference>
<dbReference type="RefSeq" id="WP_345705603.1">
    <property type="nucleotide sequence ID" value="NZ_BAABKV010000001.1"/>
</dbReference>
<protein>
    <submittedName>
        <fullName evidence="4">DUF3488 and transglutaminase-like domain-containing protein</fullName>
    </submittedName>
</protein>
<dbReference type="InterPro" id="IPR052901">
    <property type="entry name" value="Bact_TGase-like"/>
</dbReference>
<feature type="compositionally biased region" description="Low complexity" evidence="1">
    <location>
        <begin position="557"/>
        <end position="589"/>
    </location>
</feature>
<dbReference type="SUPFAM" id="SSF54001">
    <property type="entry name" value="Cysteine proteinases"/>
    <property type="match status" value="1"/>
</dbReference>
<feature type="transmembrane region" description="Helical" evidence="2">
    <location>
        <begin position="64"/>
        <end position="85"/>
    </location>
</feature>
<keyword evidence="2" id="KW-0472">Membrane</keyword>
<dbReference type="InterPro" id="IPR021878">
    <property type="entry name" value="TgpA_N"/>
</dbReference>
<dbReference type="Proteomes" id="UP001596435">
    <property type="component" value="Unassembled WGS sequence"/>
</dbReference>
<evidence type="ECO:0000259" key="3">
    <source>
        <dbReference type="SMART" id="SM00460"/>
    </source>
</evidence>
<dbReference type="Gene3D" id="3.10.620.30">
    <property type="match status" value="1"/>
</dbReference>
<evidence type="ECO:0000256" key="2">
    <source>
        <dbReference type="SAM" id="Phobius"/>
    </source>
</evidence>
<dbReference type="InterPro" id="IPR002931">
    <property type="entry name" value="Transglutaminase-like"/>
</dbReference>
<dbReference type="Pfam" id="PF01841">
    <property type="entry name" value="Transglut_core"/>
    <property type="match status" value="1"/>
</dbReference>
<sequence length="807" mass="84065">MTTRAKLTLCAAAATALTTLCLTPLLTTNGWLAQAFLLIAVVAGAGAALRRLALPSWCVTPLQVLVLVYAVLFTSVNTALAWGVVPGSRALDAVNSLLVSAGTDLSQYAVPAPATPGLRLVLSASVGLIAVLVDALAVTHRRAAAAGLPLLALYSVGCGLAGAAGTAWIWFVPAAAGYLLLLRAEGQDRLSRWGRVFSGTGRSSTNAPVHSGHRVGLIALVLALAVPAFLPQAGLGLVGGIGGGSGVGSGSGGRVTSLNPVVALTDSLHRTEPVDLLHYRTDASGAPEMYLRIGALDDFDGVEWRASQQHLQPRTDPLPEDAELSAAVASAQARTDIDISDNLRTDWLPMPYPAQRVSVGGAWSYEPDTRSLVGAKGQKTNGLKYQVTSLEVQPTAEQLRSAAPAPQDIATRYLALPDTLPQEVARTAAQVTAGKDNAFDRAVALQSWFTSSEFHYSTTVEAGTGSNAIVKFLHDRTGFCVHFAATMAAMSRSLGIPARVAIGFTPGSAASGGGYVVRSTNYHAWPELYFGGVGWVRFEPTPSAGQGAVAPSYTHGQDTPAPGQTTAAPSSAPTDDASGGPSAGSSCGAQGRRLGDCGDQQAAAAPVSHQDAWWLSWRALAAYALVGLALLVLAVPALWRARLRRRRLGAGRHLAGAERVELTEAQVLAAWQELVDSAWDLGIPPDEASSPRRAVARLAELGGLDDTARAAAGRVALATEQVLYARELGPQAPLGADVRAARQGLLASAGRYGRLRSVVLPPSTARLWWRAADRVAAVRDGLRERAGRVGDAVAGATRRVLRRGPKD</sequence>
<keyword evidence="2" id="KW-0812">Transmembrane</keyword>
<dbReference type="PANTHER" id="PTHR42736">
    <property type="entry name" value="PROTEIN-GLUTAMINE GAMMA-GLUTAMYLTRANSFERASE"/>
    <property type="match status" value="1"/>
</dbReference>
<feature type="transmembrane region" description="Helical" evidence="2">
    <location>
        <begin position="120"/>
        <end position="139"/>
    </location>
</feature>
<name>A0ABW2G255_9ACTN</name>
<feature type="region of interest" description="Disordered" evidence="1">
    <location>
        <begin position="546"/>
        <end position="595"/>
    </location>
</feature>
<evidence type="ECO:0000313" key="5">
    <source>
        <dbReference type="Proteomes" id="UP001596435"/>
    </source>
</evidence>
<feature type="domain" description="Transglutaminase-like" evidence="3">
    <location>
        <begin position="472"/>
        <end position="542"/>
    </location>
</feature>
<feature type="transmembrane region" description="Helical" evidence="2">
    <location>
        <begin position="31"/>
        <end position="52"/>
    </location>
</feature>
<dbReference type="Pfam" id="PF11992">
    <property type="entry name" value="TgpA_N"/>
    <property type="match status" value="1"/>
</dbReference>
<gene>
    <name evidence="4" type="ORF">ACFQMG_22815</name>
</gene>
<comment type="caution">
    <text evidence="4">The sequence shown here is derived from an EMBL/GenBank/DDBJ whole genome shotgun (WGS) entry which is preliminary data.</text>
</comment>
<proteinExistence type="predicted"/>
<dbReference type="EMBL" id="JBHTAJ010000046">
    <property type="protein sequence ID" value="MFC7182384.1"/>
    <property type="molecule type" value="Genomic_DNA"/>
</dbReference>
<feature type="transmembrane region" description="Helical" evidence="2">
    <location>
        <begin position="620"/>
        <end position="639"/>
    </location>
</feature>
<organism evidence="4 5">
    <name type="scientific">Kitasatospora paranensis</name>
    <dbReference type="NCBI Taxonomy" id="258053"/>
    <lineage>
        <taxon>Bacteria</taxon>
        <taxon>Bacillati</taxon>
        <taxon>Actinomycetota</taxon>
        <taxon>Actinomycetes</taxon>
        <taxon>Kitasatosporales</taxon>
        <taxon>Streptomycetaceae</taxon>
        <taxon>Kitasatospora</taxon>
    </lineage>
</organism>
<reference evidence="5" key="1">
    <citation type="journal article" date="2019" name="Int. J. Syst. Evol. Microbiol.">
        <title>The Global Catalogue of Microorganisms (GCM) 10K type strain sequencing project: providing services to taxonomists for standard genome sequencing and annotation.</title>
        <authorList>
            <consortium name="The Broad Institute Genomics Platform"/>
            <consortium name="The Broad Institute Genome Sequencing Center for Infectious Disease"/>
            <person name="Wu L."/>
            <person name="Ma J."/>
        </authorList>
    </citation>
    <scope>NUCLEOTIDE SEQUENCE [LARGE SCALE GENOMIC DNA]</scope>
    <source>
        <strain evidence="5">CGMCC 1.12859</strain>
    </source>
</reference>